<evidence type="ECO:0000313" key="3">
    <source>
        <dbReference type="Proteomes" id="UP000219689"/>
    </source>
</evidence>
<comment type="caution">
    <text evidence="2">The sequence shown here is derived from an EMBL/GenBank/DDBJ whole genome shotgun (WGS) entry which is preliminary data.</text>
</comment>
<gene>
    <name evidence="2" type="ORF">CP557_12595</name>
</gene>
<accession>A0A2A5QWT1</accession>
<dbReference type="OrthoDB" id="343088at2157"/>
<reference evidence="2 3" key="1">
    <citation type="submission" date="2017-09" db="EMBL/GenBank/DDBJ databases">
        <title>Genome sequences of Natrinema ejinorence JCM 13890T.</title>
        <authorList>
            <person name="Roh S.W."/>
            <person name="Kim Y.B."/>
            <person name="Kim J.Y."/>
        </authorList>
    </citation>
    <scope>NUCLEOTIDE SEQUENCE [LARGE SCALE GENOMIC DNA]</scope>
    <source>
        <strain evidence="2 3">JCM 13890</strain>
    </source>
</reference>
<organism evidence="2 3">
    <name type="scientific">Natrinema ejinorense</name>
    <dbReference type="NCBI Taxonomy" id="373386"/>
    <lineage>
        <taxon>Archaea</taxon>
        <taxon>Methanobacteriati</taxon>
        <taxon>Methanobacteriota</taxon>
        <taxon>Stenosarchaea group</taxon>
        <taxon>Halobacteria</taxon>
        <taxon>Halobacteriales</taxon>
        <taxon>Natrialbaceae</taxon>
        <taxon>Natrinema</taxon>
    </lineage>
</organism>
<name>A0A2A5QWT1_9EURY</name>
<dbReference type="AlphaFoldDB" id="A0A2A5QWT1"/>
<proteinExistence type="predicted"/>
<dbReference type="Proteomes" id="UP000219689">
    <property type="component" value="Unassembled WGS sequence"/>
</dbReference>
<evidence type="ECO:0000313" key="2">
    <source>
        <dbReference type="EMBL" id="PCR91291.1"/>
    </source>
</evidence>
<protein>
    <submittedName>
        <fullName evidence="2">Uncharacterized protein</fullName>
    </submittedName>
</protein>
<sequence>MSEDAAETLAVEEFVEYCRTQAGLLSGHVETMGEEADELLDEIDQEMADIRSRLETLPEEVPATETPSTADVPDAADVDVAAIEELQEELEEKQLLVEAKQARMQAFQDLAAEYTTLAAELVSEVEDGQEALTRIVEFEADADAPAYFDERQTMVEVAAESADSGSE</sequence>
<keyword evidence="3" id="KW-1185">Reference proteome</keyword>
<dbReference type="EMBL" id="NXNI01000001">
    <property type="protein sequence ID" value="PCR91291.1"/>
    <property type="molecule type" value="Genomic_DNA"/>
</dbReference>
<keyword evidence="1" id="KW-0175">Coiled coil</keyword>
<evidence type="ECO:0000256" key="1">
    <source>
        <dbReference type="SAM" id="Coils"/>
    </source>
</evidence>
<dbReference type="RefSeq" id="WP_097380233.1">
    <property type="nucleotide sequence ID" value="NZ_NXNI01000001.1"/>
</dbReference>
<feature type="coiled-coil region" evidence="1">
    <location>
        <begin position="29"/>
        <end position="103"/>
    </location>
</feature>